<dbReference type="Pfam" id="PF00005">
    <property type="entry name" value="ABC_tran"/>
    <property type="match status" value="1"/>
</dbReference>
<dbReference type="InterPro" id="IPR003593">
    <property type="entry name" value="AAA+_ATPase"/>
</dbReference>
<sequence>MVLEARELTVVYGGTAVVDGVSLTLPEGPFGLGLIGESGSGKSTVARCLLGLVTPTHGTVRFRGADISGLRRSRPYRRAVQIVVQDTEGALDPRMRVGTAITEVLRAHRLVPRAAEAGRVTELLADVGLTAEHAARFPHQLSGGQRQRAAIARALAVRPRFLVLDEPTSALDTTVQARILDLLRRLRSEHRLSCLLISHDLAVVEQLCPHVIVLHRGRVVEEGDLGDVLHHPRHPATRALRDAVPRLTPATPHRASLPQRPP</sequence>
<reference evidence="8" key="1">
    <citation type="journal article" date="2019" name="Int. J. Syst. Evol. Microbiol.">
        <title>The Global Catalogue of Microorganisms (GCM) 10K type strain sequencing project: providing services to taxonomists for standard genome sequencing and annotation.</title>
        <authorList>
            <consortium name="The Broad Institute Genomics Platform"/>
            <consortium name="The Broad Institute Genome Sequencing Center for Infectious Disease"/>
            <person name="Wu L."/>
            <person name="Ma J."/>
        </authorList>
    </citation>
    <scope>NUCLEOTIDE SEQUENCE [LARGE SCALE GENOMIC DNA]</scope>
    <source>
        <strain evidence="8">JCM 4805</strain>
    </source>
</reference>
<evidence type="ECO:0000256" key="1">
    <source>
        <dbReference type="ARBA" id="ARBA00005417"/>
    </source>
</evidence>
<evidence type="ECO:0000256" key="2">
    <source>
        <dbReference type="ARBA" id="ARBA00022448"/>
    </source>
</evidence>
<protein>
    <recommendedName>
        <fullName evidence="6">ABC transporter domain-containing protein</fullName>
    </recommendedName>
</protein>
<accession>A0ABP3JS59</accession>
<dbReference type="Gene3D" id="3.40.50.300">
    <property type="entry name" value="P-loop containing nucleotide triphosphate hydrolases"/>
    <property type="match status" value="1"/>
</dbReference>
<evidence type="ECO:0000313" key="8">
    <source>
        <dbReference type="Proteomes" id="UP001500909"/>
    </source>
</evidence>
<dbReference type="InterPro" id="IPR003439">
    <property type="entry name" value="ABC_transporter-like_ATP-bd"/>
</dbReference>
<keyword evidence="2" id="KW-0813">Transport</keyword>
<evidence type="ECO:0000313" key="7">
    <source>
        <dbReference type="EMBL" id="GAA0462569.1"/>
    </source>
</evidence>
<dbReference type="PROSITE" id="PS50893">
    <property type="entry name" value="ABC_TRANSPORTER_2"/>
    <property type="match status" value="1"/>
</dbReference>
<keyword evidence="3" id="KW-0547">Nucleotide-binding</keyword>
<dbReference type="PANTHER" id="PTHR43776:SF7">
    <property type="entry name" value="D,D-DIPEPTIDE TRANSPORT ATP-BINDING PROTEIN DDPF-RELATED"/>
    <property type="match status" value="1"/>
</dbReference>
<evidence type="ECO:0000259" key="6">
    <source>
        <dbReference type="PROSITE" id="PS50893"/>
    </source>
</evidence>
<dbReference type="InterPro" id="IPR027417">
    <property type="entry name" value="P-loop_NTPase"/>
</dbReference>
<dbReference type="InterPro" id="IPR050319">
    <property type="entry name" value="ABC_transp_ATP-bind"/>
</dbReference>
<comment type="caution">
    <text evidence="7">The sequence shown here is derived from an EMBL/GenBank/DDBJ whole genome shotgun (WGS) entry which is preliminary data.</text>
</comment>
<dbReference type="PANTHER" id="PTHR43776">
    <property type="entry name" value="TRANSPORT ATP-BINDING PROTEIN"/>
    <property type="match status" value="1"/>
</dbReference>
<dbReference type="PROSITE" id="PS00211">
    <property type="entry name" value="ABC_TRANSPORTER_1"/>
    <property type="match status" value="1"/>
</dbReference>
<dbReference type="EMBL" id="BAAABY010000023">
    <property type="protein sequence ID" value="GAA0462569.1"/>
    <property type="molecule type" value="Genomic_DNA"/>
</dbReference>
<dbReference type="SUPFAM" id="SSF52540">
    <property type="entry name" value="P-loop containing nucleoside triphosphate hydrolases"/>
    <property type="match status" value="1"/>
</dbReference>
<keyword evidence="4" id="KW-0067">ATP-binding</keyword>
<dbReference type="SMART" id="SM00382">
    <property type="entry name" value="AAA"/>
    <property type="match status" value="1"/>
</dbReference>
<dbReference type="CDD" id="cd03257">
    <property type="entry name" value="ABC_NikE_OppD_transporters"/>
    <property type="match status" value="1"/>
</dbReference>
<name>A0ABP3JS59_9ACTN</name>
<dbReference type="InterPro" id="IPR017871">
    <property type="entry name" value="ABC_transporter-like_CS"/>
</dbReference>
<keyword evidence="8" id="KW-1185">Reference proteome</keyword>
<dbReference type="RefSeq" id="WP_346095269.1">
    <property type="nucleotide sequence ID" value="NZ_BAAABY010000023.1"/>
</dbReference>
<feature type="region of interest" description="Disordered" evidence="5">
    <location>
        <begin position="241"/>
        <end position="262"/>
    </location>
</feature>
<evidence type="ECO:0000256" key="4">
    <source>
        <dbReference type="ARBA" id="ARBA00022840"/>
    </source>
</evidence>
<evidence type="ECO:0000256" key="5">
    <source>
        <dbReference type="SAM" id="MobiDB-lite"/>
    </source>
</evidence>
<dbReference type="Proteomes" id="UP001500909">
    <property type="component" value="Unassembled WGS sequence"/>
</dbReference>
<evidence type="ECO:0000256" key="3">
    <source>
        <dbReference type="ARBA" id="ARBA00022741"/>
    </source>
</evidence>
<proteinExistence type="inferred from homology"/>
<comment type="similarity">
    <text evidence="1">Belongs to the ABC transporter superfamily.</text>
</comment>
<feature type="domain" description="ABC transporter" evidence="6">
    <location>
        <begin position="3"/>
        <end position="241"/>
    </location>
</feature>
<gene>
    <name evidence="7" type="ORF">GCM10010361_28030</name>
</gene>
<organism evidence="7 8">
    <name type="scientific">Streptomyces olivaceiscleroticus</name>
    <dbReference type="NCBI Taxonomy" id="68245"/>
    <lineage>
        <taxon>Bacteria</taxon>
        <taxon>Bacillati</taxon>
        <taxon>Actinomycetota</taxon>
        <taxon>Actinomycetes</taxon>
        <taxon>Kitasatosporales</taxon>
        <taxon>Streptomycetaceae</taxon>
        <taxon>Streptomyces</taxon>
    </lineage>
</organism>